<dbReference type="Proteomes" id="UP000531561">
    <property type="component" value="Unassembled WGS sequence"/>
</dbReference>
<name>A0A8H6EFZ9_9HELO</name>
<accession>A0A8H6EFZ9</accession>
<evidence type="ECO:0000313" key="2">
    <source>
        <dbReference type="Proteomes" id="UP000531561"/>
    </source>
</evidence>
<gene>
    <name evidence="1" type="ORF">Bfra_009498</name>
</gene>
<sequence length="134" mass="15304">MYLRSPCCIPYKYGRELSWEILLDKLEAGSDFSSGFEDILQEREENIIKFQSIDGRVCSCCGEVGMSYATEDERTLALYDLCRDRPRQVAKEREAGVEDSMFSCLFNGVLLIVEELFGLDNIKSDPNHSKQEAK</sequence>
<comment type="caution">
    <text evidence="1">The sequence shown here is derived from an EMBL/GenBank/DDBJ whole genome shotgun (WGS) entry which is preliminary data.</text>
</comment>
<dbReference type="AlphaFoldDB" id="A0A8H6EFZ9"/>
<dbReference type="RefSeq" id="XP_037189891.1">
    <property type="nucleotide sequence ID" value="XM_037339841.1"/>
</dbReference>
<dbReference type="EMBL" id="JABFCT010000013">
    <property type="protein sequence ID" value="KAF5870944.1"/>
    <property type="molecule type" value="Genomic_DNA"/>
</dbReference>
<organism evidence="1 2">
    <name type="scientific">Botrytis fragariae</name>
    <dbReference type="NCBI Taxonomy" id="1964551"/>
    <lineage>
        <taxon>Eukaryota</taxon>
        <taxon>Fungi</taxon>
        <taxon>Dikarya</taxon>
        <taxon>Ascomycota</taxon>
        <taxon>Pezizomycotina</taxon>
        <taxon>Leotiomycetes</taxon>
        <taxon>Helotiales</taxon>
        <taxon>Sclerotiniaceae</taxon>
        <taxon>Botrytis</taxon>
    </lineage>
</organism>
<protein>
    <submittedName>
        <fullName evidence="1">Uncharacterized protein</fullName>
    </submittedName>
</protein>
<dbReference type="GeneID" id="59263533"/>
<reference evidence="1 2" key="1">
    <citation type="journal article" date="2020" name="Phytopathology">
        <title>A high-quality genome resource of Botrytis fragariae, a new and rapidly spreading fungal pathogen causing strawberry gray mold in the U.S.A.</title>
        <authorList>
            <person name="Wu Y."/>
            <person name="Saski C.A."/>
            <person name="Schnabel G."/>
            <person name="Xiao S."/>
            <person name="Hu M."/>
        </authorList>
    </citation>
    <scope>NUCLEOTIDE SEQUENCE [LARGE SCALE GENOMIC DNA]</scope>
    <source>
        <strain evidence="1 2">BVB16</strain>
    </source>
</reference>
<evidence type="ECO:0000313" key="1">
    <source>
        <dbReference type="EMBL" id="KAF5870944.1"/>
    </source>
</evidence>
<proteinExistence type="predicted"/>
<keyword evidence="2" id="KW-1185">Reference proteome</keyword>